<dbReference type="InterPro" id="IPR050815">
    <property type="entry name" value="TF_fung"/>
</dbReference>
<evidence type="ECO:0000313" key="7">
    <source>
        <dbReference type="EMBL" id="KAJ7025940.1"/>
    </source>
</evidence>
<dbReference type="GO" id="GO:0006351">
    <property type="term" value="P:DNA-templated transcription"/>
    <property type="evidence" value="ECO:0007669"/>
    <property type="project" value="InterPro"/>
</dbReference>
<accession>A0AAD6WV49</accession>
<evidence type="ECO:0000256" key="3">
    <source>
        <dbReference type="ARBA" id="ARBA00023015"/>
    </source>
</evidence>
<comment type="subcellular location">
    <subcellularLocation>
        <location evidence="1">Nucleus</location>
    </subcellularLocation>
</comment>
<feature type="domain" description="Xylanolytic transcriptional activator regulatory" evidence="6">
    <location>
        <begin position="80"/>
        <end position="220"/>
    </location>
</feature>
<evidence type="ECO:0000256" key="2">
    <source>
        <dbReference type="ARBA" id="ARBA00022723"/>
    </source>
</evidence>
<sequence>MQNKQTEMVLCEPYQPGTTSPHLRMDSASWATTEEPPTDLIQKLSLMPSWGTPLKSGSSSTPRASVYLHYYVLGHHARPAPALLASVYLWGLRLSNQPQMSSQEPVFLARALALTSKGLSGIHPQRVMHNLQAEVLLAYYFFACGRLLEGKYHSAAAVSLSLSSRLHLTRSANNRAPGALPKARDAVEEGEQIHACWIVMVLDTAWAVALEESPHLDYQQHMSVVDAPWPLEMDDYEKGRLNPTALYSKTLHNFLNGVPTSDDGMSTIAMLAKASVLWQRADSLAREWRPDLPRTELNAFEEAFASLDNSIDRFRAILVPPIRIADPTPAMTRTLIVAQSIAHTATIQLHHIPRRGPNTGSRTKCTAAASFVVNILVSVPLQHLGFINPIMGTPWFAACQVIIEEVSAFRLQRVAGLVQEERRLVKLLTRALVVLPSFAQTCPLLSVYNATSVHLSPSDH</sequence>
<keyword evidence="2" id="KW-0479">Metal-binding</keyword>
<dbReference type="PANTHER" id="PTHR47338">
    <property type="entry name" value="ZN(II)2CYS6 TRANSCRIPTION FACTOR (EUROFUNG)-RELATED"/>
    <property type="match status" value="1"/>
</dbReference>
<dbReference type="Proteomes" id="UP001218188">
    <property type="component" value="Unassembled WGS sequence"/>
</dbReference>
<dbReference type="GO" id="GO:0008270">
    <property type="term" value="F:zinc ion binding"/>
    <property type="evidence" value="ECO:0007669"/>
    <property type="project" value="InterPro"/>
</dbReference>
<name>A0AAD6WV49_9AGAR</name>
<keyword evidence="3" id="KW-0805">Transcription regulation</keyword>
<keyword evidence="4" id="KW-0804">Transcription</keyword>
<evidence type="ECO:0000256" key="5">
    <source>
        <dbReference type="ARBA" id="ARBA00023242"/>
    </source>
</evidence>
<comment type="caution">
    <text evidence="7">The sequence shown here is derived from an EMBL/GenBank/DDBJ whole genome shotgun (WGS) entry which is preliminary data.</text>
</comment>
<organism evidence="7 8">
    <name type="scientific">Mycena alexandri</name>
    <dbReference type="NCBI Taxonomy" id="1745969"/>
    <lineage>
        <taxon>Eukaryota</taxon>
        <taxon>Fungi</taxon>
        <taxon>Dikarya</taxon>
        <taxon>Basidiomycota</taxon>
        <taxon>Agaricomycotina</taxon>
        <taxon>Agaricomycetes</taxon>
        <taxon>Agaricomycetidae</taxon>
        <taxon>Agaricales</taxon>
        <taxon>Marasmiineae</taxon>
        <taxon>Mycenaceae</taxon>
        <taxon>Mycena</taxon>
    </lineage>
</organism>
<dbReference type="GO" id="GO:0005634">
    <property type="term" value="C:nucleus"/>
    <property type="evidence" value="ECO:0007669"/>
    <property type="project" value="UniProtKB-SubCell"/>
</dbReference>
<dbReference type="GO" id="GO:0000981">
    <property type="term" value="F:DNA-binding transcription factor activity, RNA polymerase II-specific"/>
    <property type="evidence" value="ECO:0007669"/>
    <property type="project" value="InterPro"/>
</dbReference>
<dbReference type="AlphaFoldDB" id="A0AAD6WV49"/>
<dbReference type="GO" id="GO:0003677">
    <property type="term" value="F:DNA binding"/>
    <property type="evidence" value="ECO:0007669"/>
    <property type="project" value="InterPro"/>
</dbReference>
<evidence type="ECO:0000256" key="1">
    <source>
        <dbReference type="ARBA" id="ARBA00004123"/>
    </source>
</evidence>
<keyword evidence="5" id="KW-0539">Nucleus</keyword>
<keyword evidence="8" id="KW-1185">Reference proteome</keyword>
<dbReference type="CDD" id="cd12148">
    <property type="entry name" value="fungal_TF_MHR"/>
    <property type="match status" value="1"/>
</dbReference>
<gene>
    <name evidence="7" type="ORF">C8F04DRAFT_1298536</name>
</gene>
<reference evidence="7" key="1">
    <citation type="submission" date="2023-03" db="EMBL/GenBank/DDBJ databases">
        <title>Massive genome expansion in bonnet fungi (Mycena s.s.) driven by repeated elements and novel gene families across ecological guilds.</title>
        <authorList>
            <consortium name="Lawrence Berkeley National Laboratory"/>
            <person name="Harder C.B."/>
            <person name="Miyauchi S."/>
            <person name="Viragh M."/>
            <person name="Kuo A."/>
            <person name="Thoen E."/>
            <person name="Andreopoulos B."/>
            <person name="Lu D."/>
            <person name="Skrede I."/>
            <person name="Drula E."/>
            <person name="Henrissat B."/>
            <person name="Morin E."/>
            <person name="Kohler A."/>
            <person name="Barry K."/>
            <person name="LaButti K."/>
            <person name="Morin E."/>
            <person name="Salamov A."/>
            <person name="Lipzen A."/>
            <person name="Mereny Z."/>
            <person name="Hegedus B."/>
            <person name="Baldrian P."/>
            <person name="Stursova M."/>
            <person name="Weitz H."/>
            <person name="Taylor A."/>
            <person name="Grigoriev I.V."/>
            <person name="Nagy L.G."/>
            <person name="Martin F."/>
            <person name="Kauserud H."/>
        </authorList>
    </citation>
    <scope>NUCLEOTIDE SEQUENCE</scope>
    <source>
        <strain evidence="7">CBHHK200</strain>
    </source>
</reference>
<evidence type="ECO:0000256" key="4">
    <source>
        <dbReference type="ARBA" id="ARBA00023163"/>
    </source>
</evidence>
<dbReference type="EMBL" id="JARJCM010000146">
    <property type="protein sequence ID" value="KAJ7025940.1"/>
    <property type="molecule type" value="Genomic_DNA"/>
</dbReference>
<dbReference type="Pfam" id="PF04082">
    <property type="entry name" value="Fungal_trans"/>
    <property type="match status" value="1"/>
</dbReference>
<dbReference type="InterPro" id="IPR007219">
    <property type="entry name" value="XnlR_reg_dom"/>
</dbReference>
<evidence type="ECO:0000313" key="8">
    <source>
        <dbReference type="Proteomes" id="UP001218188"/>
    </source>
</evidence>
<evidence type="ECO:0000259" key="6">
    <source>
        <dbReference type="Pfam" id="PF04082"/>
    </source>
</evidence>
<proteinExistence type="predicted"/>
<protein>
    <recommendedName>
        <fullName evidence="6">Xylanolytic transcriptional activator regulatory domain-containing protein</fullName>
    </recommendedName>
</protein>
<dbReference type="PANTHER" id="PTHR47338:SF29">
    <property type="entry name" value="ZN(2)-C6 FUNGAL-TYPE DOMAIN-CONTAINING PROTEIN"/>
    <property type="match status" value="1"/>
</dbReference>